<reference evidence="7" key="2">
    <citation type="submission" date="2020-09" db="EMBL/GenBank/DDBJ databases">
        <authorList>
            <person name="Sun Q."/>
            <person name="Zhou Y."/>
        </authorList>
    </citation>
    <scope>NUCLEOTIDE SEQUENCE</scope>
    <source>
        <strain evidence="7">CGMCC 1.15360</strain>
    </source>
</reference>
<gene>
    <name evidence="7" type="ORF">GCM10010990_38770</name>
</gene>
<dbReference type="FunFam" id="3.40.50.1390:FF:000001">
    <property type="entry name" value="DNA recombinase"/>
    <property type="match status" value="1"/>
</dbReference>
<dbReference type="CDD" id="cd03768">
    <property type="entry name" value="SR_ResInv"/>
    <property type="match status" value="1"/>
</dbReference>
<keyword evidence="5" id="KW-0233">DNA recombination</keyword>
<feature type="domain" description="Resolvase/invertase-type recombinase catalytic" evidence="6">
    <location>
        <begin position="1"/>
        <end position="135"/>
    </location>
</feature>
<dbReference type="PANTHER" id="PTHR30461:SF2">
    <property type="entry name" value="SERINE RECOMBINASE PINE-RELATED"/>
    <property type="match status" value="1"/>
</dbReference>
<dbReference type="Gene3D" id="1.10.10.60">
    <property type="entry name" value="Homeodomain-like"/>
    <property type="match status" value="1"/>
</dbReference>
<dbReference type="GO" id="GO:0000150">
    <property type="term" value="F:DNA strand exchange activity"/>
    <property type="evidence" value="ECO:0007669"/>
    <property type="project" value="UniProtKB-KW"/>
</dbReference>
<protein>
    <submittedName>
        <fullName evidence="7">DNA-invertase</fullName>
    </submittedName>
</protein>
<dbReference type="AlphaFoldDB" id="A0A917DZF8"/>
<dbReference type="Proteomes" id="UP000612349">
    <property type="component" value="Unassembled WGS sequence"/>
</dbReference>
<sequence length="190" mass="20856">MLIGYARVSKGDDQSTALQRRALKGAGCERIFEEAASGGRWDRPELHRMIDQLRTGDVVTVWKLDRLSRSLKDLLHILDRIEVAGGGFRSLTESIDTTSPAGRMMMQMVGSFAEFERAMIRERTSAGLAQARAEGRVGGRRPKLTPSQRGDVVENVITGRKTAAQMAKLYGVSEPTISRVLAAARQEAAL</sequence>
<evidence type="ECO:0000256" key="5">
    <source>
        <dbReference type="ARBA" id="ARBA00023172"/>
    </source>
</evidence>
<dbReference type="OrthoDB" id="114045at2"/>
<dbReference type="Pfam" id="PF00239">
    <property type="entry name" value="Resolvase"/>
    <property type="match status" value="1"/>
</dbReference>
<evidence type="ECO:0000259" key="6">
    <source>
        <dbReference type="PROSITE" id="PS51736"/>
    </source>
</evidence>
<dbReference type="SUPFAM" id="SSF53041">
    <property type="entry name" value="Resolvase-like"/>
    <property type="match status" value="1"/>
</dbReference>
<comment type="similarity">
    <text evidence="1">Belongs to the site-specific recombinase resolvase family.</text>
</comment>
<dbReference type="InterPro" id="IPR006119">
    <property type="entry name" value="Resolv_N"/>
</dbReference>
<comment type="caution">
    <text evidence="7">The sequence shown here is derived from an EMBL/GenBank/DDBJ whole genome shotgun (WGS) entry which is preliminary data.</text>
</comment>
<name>A0A917DZF8_9SPHN</name>
<dbReference type="InterPro" id="IPR036162">
    <property type="entry name" value="Resolvase-like_N_sf"/>
</dbReference>
<dbReference type="PANTHER" id="PTHR30461">
    <property type="entry name" value="DNA-INVERTASE FROM LAMBDOID PROPHAGE"/>
    <property type="match status" value="1"/>
</dbReference>
<evidence type="ECO:0000256" key="3">
    <source>
        <dbReference type="ARBA" id="ARBA00023100"/>
    </source>
</evidence>
<evidence type="ECO:0000256" key="4">
    <source>
        <dbReference type="ARBA" id="ARBA00023125"/>
    </source>
</evidence>
<dbReference type="PROSITE" id="PS51736">
    <property type="entry name" value="RECOMBINASES_3"/>
    <property type="match status" value="1"/>
</dbReference>
<dbReference type="GO" id="GO:0015074">
    <property type="term" value="P:DNA integration"/>
    <property type="evidence" value="ECO:0007669"/>
    <property type="project" value="UniProtKB-KW"/>
</dbReference>
<dbReference type="InterPro" id="IPR050639">
    <property type="entry name" value="SSR_resolvase"/>
</dbReference>
<dbReference type="SMART" id="SM00857">
    <property type="entry name" value="Resolvase"/>
    <property type="match status" value="1"/>
</dbReference>
<evidence type="ECO:0000256" key="1">
    <source>
        <dbReference type="ARBA" id="ARBA00009913"/>
    </source>
</evidence>
<keyword evidence="8" id="KW-1185">Reference proteome</keyword>
<evidence type="ECO:0000313" key="7">
    <source>
        <dbReference type="EMBL" id="GGD85015.1"/>
    </source>
</evidence>
<dbReference type="Gene3D" id="3.40.50.1390">
    <property type="entry name" value="Resolvase, N-terminal catalytic domain"/>
    <property type="match status" value="1"/>
</dbReference>
<evidence type="ECO:0000256" key="2">
    <source>
        <dbReference type="ARBA" id="ARBA00022908"/>
    </source>
</evidence>
<proteinExistence type="inferred from homology"/>
<keyword evidence="3" id="KW-0230">DNA invertase</keyword>
<dbReference type="EMBL" id="BMIP01000019">
    <property type="protein sequence ID" value="GGD85015.1"/>
    <property type="molecule type" value="Genomic_DNA"/>
</dbReference>
<accession>A0A917DZF8</accession>
<dbReference type="GO" id="GO:0003677">
    <property type="term" value="F:DNA binding"/>
    <property type="evidence" value="ECO:0007669"/>
    <property type="project" value="UniProtKB-KW"/>
</dbReference>
<evidence type="ECO:0000313" key="8">
    <source>
        <dbReference type="Proteomes" id="UP000612349"/>
    </source>
</evidence>
<organism evidence="7 8">
    <name type="scientific">Croceicoccus mobilis</name>
    <dbReference type="NCBI Taxonomy" id="1703339"/>
    <lineage>
        <taxon>Bacteria</taxon>
        <taxon>Pseudomonadati</taxon>
        <taxon>Pseudomonadota</taxon>
        <taxon>Alphaproteobacteria</taxon>
        <taxon>Sphingomonadales</taxon>
        <taxon>Erythrobacteraceae</taxon>
        <taxon>Croceicoccus</taxon>
    </lineage>
</organism>
<keyword evidence="4" id="KW-0238">DNA-binding</keyword>
<dbReference type="RefSeq" id="WP_066769682.1">
    <property type="nucleotide sequence ID" value="NZ_BMIP01000019.1"/>
</dbReference>
<keyword evidence="2" id="KW-0229">DNA integration</keyword>
<reference evidence="7" key="1">
    <citation type="journal article" date="2014" name="Int. J. Syst. Evol. Microbiol.">
        <title>Complete genome sequence of Corynebacterium casei LMG S-19264T (=DSM 44701T), isolated from a smear-ripened cheese.</title>
        <authorList>
            <consortium name="US DOE Joint Genome Institute (JGI-PGF)"/>
            <person name="Walter F."/>
            <person name="Albersmeier A."/>
            <person name="Kalinowski J."/>
            <person name="Ruckert C."/>
        </authorList>
    </citation>
    <scope>NUCLEOTIDE SEQUENCE</scope>
    <source>
        <strain evidence="7">CGMCC 1.15360</strain>
    </source>
</reference>